<proteinExistence type="predicted"/>
<name>A0A397P8G4_9HYPH</name>
<accession>A0A397P8G4</accession>
<sequence>MMRLSAPSRLIFLLSVILVALVILSRYFGVEIPVLTTIVARSPFEILLVAWALLFLGVTFRL</sequence>
<evidence type="ECO:0000313" key="2">
    <source>
        <dbReference type="EMBL" id="RIA45382.1"/>
    </source>
</evidence>
<feature type="transmembrane region" description="Helical" evidence="1">
    <location>
        <begin position="41"/>
        <end position="60"/>
    </location>
</feature>
<gene>
    <name evidence="2" type="ORF">BXY53_2803</name>
</gene>
<evidence type="ECO:0000256" key="1">
    <source>
        <dbReference type="SAM" id="Phobius"/>
    </source>
</evidence>
<keyword evidence="1" id="KW-0472">Membrane</keyword>
<dbReference type="Proteomes" id="UP000266273">
    <property type="component" value="Unassembled WGS sequence"/>
</dbReference>
<comment type="caution">
    <text evidence="2">The sequence shown here is derived from an EMBL/GenBank/DDBJ whole genome shotgun (WGS) entry which is preliminary data.</text>
</comment>
<evidence type="ECO:0000313" key="3">
    <source>
        <dbReference type="Proteomes" id="UP000266273"/>
    </source>
</evidence>
<organism evidence="2 3">
    <name type="scientific">Dichotomicrobium thermohalophilum</name>
    <dbReference type="NCBI Taxonomy" id="933063"/>
    <lineage>
        <taxon>Bacteria</taxon>
        <taxon>Pseudomonadati</taxon>
        <taxon>Pseudomonadota</taxon>
        <taxon>Alphaproteobacteria</taxon>
        <taxon>Hyphomicrobiales</taxon>
        <taxon>Hyphomicrobiaceae</taxon>
        <taxon>Dichotomicrobium</taxon>
    </lineage>
</organism>
<reference evidence="2 3" key="1">
    <citation type="submission" date="2018-08" db="EMBL/GenBank/DDBJ databases">
        <title>Genomic Encyclopedia of Archaeal and Bacterial Type Strains, Phase II (KMG-II): from individual species to whole genera.</title>
        <authorList>
            <person name="Goeker M."/>
        </authorList>
    </citation>
    <scope>NUCLEOTIDE SEQUENCE [LARGE SCALE GENOMIC DNA]</scope>
    <source>
        <strain evidence="2 3">DSM 5002</strain>
    </source>
</reference>
<dbReference type="EMBL" id="QXDF01000006">
    <property type="protein sequence ID" value="RIA45382.1"/>
    <property type="molecule type" value="Genomic_DNA"/>
</dbReference>
<keyword evidence="1" id="KW-1133">Transmembrane helix</keyword>
<keyword evidence="3" id="KW-1185">Reference proteome</keyword>
<dbReference type="OrthoDB" id="9963654at2"/>
<dbReference type="RefSeq" id="WP_119062632.1">
    <property type="nucleotide sequence ID" value="NZ_QXDF01000006.1"/>
</dbReference>
<protein>
    <submittedName>
        <fullName evidence="2">Uncharacterized protein</fullName>
    </submittedName>
</protein>
<keyword evidence="1" id="KW-0812">Transmembrane</keyword>
<dbReference type="AlphaFoldDB" id="A0A397P8G4"/>